<feature type="chain" id="PRO_5044714339" evidence="1">
    <location>
        <begin position="23"/>
        <end position="191"/>
    </location>
</feature>
<dbReference type="Proteomes" id="UP001497482">
    <property type="component" value="Chromosome 13"/>
</dbReference>
<gene>
    <name evidence="3" type="ORF">KC01_LOCUS30700</name>
    <name evidence="2" type="ORF">KC01_LOCUS8205</name>
</gene>
<accession>A0AAV2JJP0</accession>
<keyword evidence="1" id="KW-0732">Signal</keyword>
<organism evidence="2 4">
    <name type="scientific">Knipowitschia caucasica</name>
    <name type="common">Caucasian dwarf goby</name>
    <name type="synonym">Pomatoschistus caucasicus</name>
    <dbReference type="NCBI Taxonomy" id="637954"/>
    <lineage>
        <taxon>Eukaryota</taxon>
        <taxon>Metazoa</taxon>
        <taxon>Chordata</taxon>
        <taxon>Craniata</taxon>
        <taxon>Vertebrata</taxon>
        <taxon>Euteleostomi</taxon>
        <taxon>Actinopterygii</taxon>
        <taxon>Neopterygii</taxon>
        <taxon>Teleostei</taxon>
        <taxon>Neoteleostei</taxon>
        <taxon>Acanthomorphata</taxon>
        <taxon>Gobiaria</taxon>
        <taxon>Gobiiformes</taxon>
        <taxon>Gobioidei</taxon>
        <taxon>Gobiidae</taxon>
        <taxon>Gobiinae</taxon>
        <taxon>Knipowitschia</taxon>
    </lineage>
</organism>
<proteinExistence type="predicted"/>
<dbReference type="Proteomes" id="UP001497482">
    <property type="component" value="Chromosome 4"/>
</dbReference>
<evidence type="ECO:0000313" key="2">
    <source>
        <dbReference type="EMBL" id="CAL1576805.1"/>
    </source>
</evidence>
<feature type="signal peptide" evidence="1">
    <location>
        <begin position="1"/>
        <end position="22"/>
    </location>
</feature>
<sequence length="191" mass="20020">MVGGGWGWVGVVCVGKWGEVFGSFCVVVGEGGGVGCEWGGEVGVVGLWMVDGLSVGGGLRCCGGCDVEWEGCCRWGGGGGFEWWWEWGVGGLMVGVWGGFGCVGGWGVDRFGVGYRVECCDVIVWGWVGWEVGGWWEVGGIRCGLRDEMVLLGGGGVLGLSVYGGGGLWWLYRFVLVVGVVYGLLRRGSLG</sequence>
<protein>
    <submittedName>
        <fullName evidence="2">Uncharacterized protein</fullName>
    </submittedName>
</protein>
<evidence type="ECO:0000313" key="4">
    <source>
        <dbReference type="Proteomes" id="UP001497482"/>
    </source>
</evidence>
<evidence type="ECO:0000313" key="3">
    <source>
        <dbReference type="EMBL" id="CAL1602970.1"/>
    </source>
</evidence>
<keyword evidence="4" id="KW-1185">Reference proteome</keyword>
<reference evidence="2 4" key="1">
    <citation type="submission" date="2024-04" db="EMBL/GenBank/DDBJ databases">
        <authorList>
            <person name="Waldvogel A.-M."/>
            <person name="Schoenle A."/>
        </authorList>
    </citation>
    <scope>NUCLEOTIDE SEQUENCE [LARGE SCALE GENOMIC DNA]</scope>
</reference>
<name>A0AAV2JJP0_KNICA</name>
<dbReference type="EMBL" id="OZ035826">
    <property type="protein sequence ID" value="CAL1602970.1"/>
    <property type="molecule type" value="Genomic_DNA"/>
</dbReference>
<evidence type="ECO:0000256" key="1">
    <source>
        <dbReference type="SAM" id="SignalP"/>
    </source>
</evidence>
<dbReference type="EMBL" id="OZ035835">
    <property type="protein sequence ID" value="CAL1576805.1"/>
    <property type="molecule type" value="Genomic_DNA"/>
</dbReference>
<dbReference type="AlphaFoldDB" id="A0AAV2JJP0"/>